<dbReference type="InterPro" id="IPR052182">
    <property type="entry name" value="Glycogen/Maltodextrin_Phosph"/>
</dbReference>
<evidence type="ECO:0000313" key="11">
    <source>
        <dbReference type="Proteomes" id="UP000011704"/>
    </source>
</evidence>
<gene>
    <name evidence="10" type="primary">glgP</name>
    <name evidence="10" type="ORF">NITGR_360059</name>
</gene>
<keyword evidence="6 10" id="KW-0808">Transferase</keyword>
<evidence type="ECO:0000256" key="1">
    <source>
        <dbReference type="ARBA" id="ARBA00001275"/>
    </source>
</evidence>
<dbReference type="RefSeq" id="WP_005008587.1">
    <property type="nucleotide sequence ID" value="NZ_HG422173.1"/>
</dbReference>
<evidence type="ECO:0000256" key="6">
    <source>
        <dbReference type="ARBA" id="ARBA00022679"/>
    </source>
</evidence>
<dbReference type="PANTHER" id="PTHR42655">
    <property type="entry name" value="GLYCOGEN PHOSPHORYLASE"/>
    <property type="match status" value="1"/>
</dbReference>
<dbReference type="InterPro" id="IPR035090">
    <property type="entry name" value="Pyridoxal_P_attach_site"/>
</dbReference>
<dbReference type="EC" id="2.4.1.1" evidence="4"/>
<evidence type="ECO:0000256" key="8">
    <source>
        <dbReference type="ARBA" id="ARBA00023277"/>
    </source>
</evidence>
<evidence type="ECO:0000256" key="9">
    <source>
        <dbReference type="ARBA" id="ARBA00025174"/>
    </source>
</evidence>
<dbReference type="GO" id="GO:0030170">
    <property type="term" value="F:pyridoxal phosphate binding"/>
    <property type="evidence" value="ECO:0007669"/>
    <property type="project" value="InterPro"/>
</dbReference>
<dbReference type="PROSITE" id="PS00102">
    <property type="entry name" value="PHOSPHORYLASE"/>
    <property type="match status" value="1"/>
</dbReference>
<keyword evidence="11" id="KW-1185">Reference proteome</keyword>
<keyword evidence="8" id="KW-0119">Carbohydrate metabolism</keyword>
<reference evidence="10 11" key="1">
    <citation type="journal article" date="2013" name="Front. Microbiol.">
        <title>The genome of Nitrospina gracilis illuminates the metabolism and evolution of the major marine nitrite oxidizer.</title>
        <authorList>
            <person name="Luecker S."/>
            <person name="Nowka B."/>
            <person name="Rattei T."/>
            <person name="Spieck E."/>
            <person name="and Daims H."/>
        </authorList>
    </citation>
    <scope>NUCLEOTIDE SEQUENCE [LARGE SCALE GENOMIC DNA]</scope>
    <source>
        <strain evidence="10 11">3/211</strain>
    </source>
</reference>
<dbReference type="Gene3D" id="3.40.50.2000">
    <property type="entry name" value="Glycogen Phosphorylase B"/>
    <property type="match status" value="3"/>
</dbReference>
<evidence type="ECO:0000256" key="3">
    <source>
        <dbReference type="ARBA" id="ARBA00006047"/>
    </source>
</evidence>
<sequence>MNSYLRSGIDTESTIAYFSMEIGIASDIPTYSGGLGVLAGDTLKSCADLGLPVVGITLLYRKGYFRQEITGQGEQKEHPVDWRPEDHLQRLPGKIVLDEIEGRSIITQAWLYIYTGTTGKPVPILFLDTDLEENEEPDRRLTDSLYAGDSEFRLKQEILLGIGGVKYLRELGFNRIHTYHMNEGHSSLLTLELLREHQRTVFETWDEETVWDVEKVKSLCVFTTHTPVSAGHDRFGFDLVERVLKTGISMNVIRRLSGEDCLNMTTLGLNLSRFANGVAYQHGDVSSGMFPHHQIDFITNGIHTYTWVHESFRKLFDRHARLWKNDPKYLREAMSIPRDEVWQAHLECKNELFDRVSKMMSETFDPNILTLGFARRAAAYKRASLMFRHLDRLIEIAESSPGLQIVYAGKSHPKDEAGKRLIREIHEFQKKIEQRTKKLKLVYIPNYNMDLGYYITGGVDVWVNTPIRPHEASGTSGMKAALNGVLNLSILDGWWVEGCIEGVTGWAIGDLDPRLDLSPDDRDDLDCKNLHDTLESKVIPKYYEDRTGWADMQCQAIAINGSLFNTHRQMEQYVTKAYFSCR</sequence>
<comment type="catalytic activity">
    <reaction evidence="1">
        <text>[(1-&gt;4)-alpha-D-glucosyl](n) + phosphate = [(1-&gt;4)-alpha-D-glucosyl](n-1) + alpha-D-glucose 1-phosphate</text>
        <dbReference type="Rhea" id="RHEA:41732"/>
        <dbReference type="Rhea" id="RHEA-COMP:9584"/>
        <dbReference type="Rhea" id="RHEA-COMP:9586"/>
        <dbReference type="ChEBI" id="CHEBI:15444"/>
        <dbReference type="ChEBI" id="CHEBI:43474"/>
        <dbReference type="ChEBI" id="CHEBI:58601"/>
        <dbReference type="EC" id="2.4.1.1"/>
    </reaction>
</comment>
<evidence type="ECO:0000256" key="5">
    <source>
        <dbReference type="ARBA" id="ARBA00022676"/>
    </source>
</evidence>
<dbReference type="Proteomes" id="UP000011704">
    <property type="component" value="Unassembled WGS sequence"/>
</dbReference>
<dbReference type="PANTHER" id="PTHR42655:SF1">
    <property type="entry name" value="GLYCOGEN PHOSPHORYLASE"/>
    <property type="match status" value="1"/>
</dbReference>
<dbReference type="NCBIfam" id="TIGR02094">
    <property type="entry name" value="more_P_ylases"/>
    <property type="match status" value="1"/>
</dbReference>
<evidence type="ECO:0000256" key="4">
    <source>
        <dbReference type="ARBA" id="ARBA00012591"/>
    </source>
</evidence>
<dbReference type="InterPro" id="IPR011834">
    <property type="entry name" value="Agluc_phsphrylas"/>
</dbReference>
<comment type="similarity">
    <text evidence="3">Belongs to the glycogen phosphorylase family.</text>
</comment>
<protein>
    <recommendedName>
        <fullName evidence="4">glycogen phosphorylase</fullName>
        <ecNumber evidence="4">2.4.1.1</ecNumber>
    </recommendedName>
</protein>
<dbReference type="Pfam" id="PF00343">
    <property type="entry name" value="Phosphorylase"/>
    <property type="match status" value="2"/>
</dbReference>
<dbReference type="InParanoid" id="M1YZP0"/>
<dbReference type="EMBL" id="CAQJ01000040">
    <property type="protein sequence ID" value="CCQ90721.1"/>
    <property type="molecule type" value="Genomic_DNA"/>
</dbReference>
<dbReference type="GO" id="GO:0008184">
    <property type="term" value="F:glycogen phosphorylase activity"/>
    <property type="evidence" value="ECO:0007669"/>
    <property type="project" value="InterPro"/>
</dbReference>
<dbReference type="SUPFAM" id="SSF53756">
    <property type="entry name" value="UDP-Glycosyltransferase/glycogen phosphorylase"/>
    <property type="match status" value="1"/>
</dbReference>
<organism evidence="10 11">
    <name type="scientific">Nitrospina gracilis (strain 3/211)</name>
    <dbReference type="NCBI Taxonomy" id="1266370"/>
    <lineage>
        <taxon>Bacteria</taxon>
        <taxon>Pseudomonadati</taxon>
        <taxon>Nitrospinota/Tectimicrobiota group</taxon>
        <taxon>Nitrospinota</taxon>
        <taxon>Nitrospinia</taxon>
        <taxon>Nitrospinales</taxon>
        <taxon>Nitrospinaceae</taxon>
        <taxon>Nitrospina</taxon>
    </lineage>
</organism>
<evidence type="ECO:0000256" key="7">
    <source>
        <dbReference type="ARBA" id="ARBA00022898"/>
    </source>
</evidence>
<dbReference type="OrthoDB" id="9760804at2"/>
<dbReference type="InterPro" id="IPR000811">
    <property type="entry name" value="Glyco_trans_35"/>
</dbReference>
<proteinExistence type="inferred from homology"/>
<name>M1YZP0_NITG3</name>
<dbReference type="HOGENOM" id="CLU_015112_1_0_0"/>
<keyword evidence="5 10" id="KW-0328">Glycosyltransferase</keyword>
<evidence type="ECO:0000313" key="10">
    <source>
        <dbReference type="EMBL" id="CCQ90721.1"/>
    </source>
</evidence>
<accession>M1YZP0</accession>
<dbReference type="AlphaFoldDB" id="M1YZP0"/>
<dbReference type="STRING" id="1266370.NITGR_360059"/>
<comment type="function">
    <text evidence="9">Phosphorylase is an important allosteric enzyme in carbohydrate metabolism. Enzymes from different sources differ in their regulatory mechanisms and in their natural substrates. However, all known phosphorylases share catalytic and structural properties.</text>
</comment>
<keyword evidence="7" id="KW-0663">Pyridoxal phosphate</keyword>
<dbReference type="GO" id="GO:0005975">
    <property type="term" value="P:carbohydrate metabolic process"/>
    <property type="evidence" value="ECO:0007669"/>
    <property type="project" value="InterPro"/>
</dbReference>
<comment type="caution">
    <text evidence="10">The sequence shown here is derived from an EMBL/GenBank/DDBJ whole genome shotgun (WGS) entry which is preliminary data.</text>
</comment>
<comment type="cofactor">
    <cofactor evidence="2">
        <name>pyridoxal 5'-phosphate</name>
        <dbReference type="ChEBI" id="CHEBI:597326"/>
    </cofactor>
</comment>
<evidence type="ECO:0000256" key="2">
    <source>
        <dbReference type="ARBA" id="ARBA00001933"/>
    </source>
</evidence>